<evidence type="ECO:0000259" key="2">
    <source>
        <dbReference type="PROSITE" id="PS50967"/>
    </source>
</evidence>
<protein>
    <submittedName>
        <fullName evidence="3">Glutamine glutamic acid rich</fullName>
    </submittedName>
</protein>
<reference evidence="4" key="1">
    <citation type="journal article" date="2015" name="PLoS Genet.">
        <title>Genome Sequence and Transcriptome Analyses of Chrysochromulina tobin: Metabolic Tools for Enhanced Algal Fitness in the Prominent Order Prymnesiales (Haptophyceae).</title>
        <authorList>
            <person name="Hovde B.T."/>
            <person name="Deodato C.R."/>
            <person name="Hunsperger H.M."/>
            <person name="Ryken S.A."/>
            <person name="Yost W."/>
            <person name="Jha R.K."/>
            <person name="Patterson J."/>
            <person name="Monnat R.J. Jr."/>
            <person name="Barlow S.B."/>
            <person name="Starkenburg S.R."/>
            <person name="Cattolico R.A."/>
        </authorList>
    </citation>
    <scope>NUCLEOTIDE SEQUENCE</scope>
    <source>
        <strain evidence="4">CCMP291</strain>
    </source>
</reference>
<dbReference type="InterPro" id="IPR010997">
    <property type="entry name" value="HRDC-like_sf"/>
</dbReference>
<dbReference type="PROSITE" id="PS50967">
    <property type="entry name" value="HRDC"/>
    <property type="match status" value="1"/>
</dbReference>
<evidence type="ECO:0000256" key="1">
    <source>
        <dbReference type="SAM" id="MobiDB-lite"/>
    </source>
</evidence>
<feature type="region of interest" description="Disordered" evidence="1">
    <location>
        <begin position="81"/>
        <end position="208"/>
    </location>
</feature>
<organism evidence="3 4">
    <name type="scientific">Chrysochromulina tobinii</name>
    <dbReference type="NCBI Taxonomy" id="1460289"/>
    <lineage>
        <taxon>Eukaryota</taxon>
        <taxon>Haptista</taxon>
        <taxon>Haptophyta</taxon>
        <taxon>Prymnesiophyceae</taxon>
        <taxon>Prymnesiales</taxon>
        <taxon>Chrysochromulinaceae</taxon>
        <taxon>Chrysochromulina</taxon>
    </lineage>
</organism>
<sequence>MEAFQALLEWKRARARELGYNDPCIICHNKTLCQLVRLTPNTRAALRHVWGIGPKRIVQHGDLMLAALAPFRAALRARRPPEPAPIAKPTARNASNAKVEPRLRAQRADAERDPQTAARATDDEKPPKTARVVTDEKPPKTARAVTDEKPPKTARVVTDEKPPKTARAVTDEKPRRPGAVAGGAWREDAGASLASRQWSEGAEEHGWPSTDWALRRHWL</sequence>
<feature type="compositionally biased region" description="Basic and acidic residues" evidence="1">
    <location>
        <begin position="99"/>
        <end position="175"/>
    </location>
</feature>
<keyword evidence="4" id="KW-1185">Reference proteome</keyword>
<dbReference type="GO" id="GO:0000166">
    <property type="term" value="F:nucleotide binding"/>
    <property type="evidence" value="ECO:0007669"/>
    <property type="project" value="InterPro"/>
</dbReference>
<dbReference type="InterPro" id="IPR044876">
    <property type="entry name" value="HRDC_dom_sf"/>
</dbReference>
<dbReference type="InterPro" id="IPR002121">
    <property type="entry name" value="HRDC_dom"/>
</dbReference>
<dbReference type="Proteomes" id="UP000037460">
    <property type="component" value="Unassembled WGS sequence"/>
</dbReference>
<dbReference type="AlphaFoldDB" id="A0A0M0K105"/>
<dbReference type="OrthoDB" id="10631721at2759"/>
<evidence type="ECO:0000313" key="4">
    <source>
        <dbReference type="Proteomes" id="UP000037460"/>
    </source>
</evidence>
<proteinExistence type="predicted"/>
<comment type="caution">
    <text evidence="3">The sequence shown here is derived from an EMBL/GenBank/DDBJ whole genome shotgun (WGS) entry which is preliminary data.</text>
</comment>
<dbReference type="EMBL" id="JWZX01001854">
    <property type="protein sequence ID" value="KOO32073.1"/>
    <property type="molecule type" value="Genomic_DNA"/>
</dbReference>
<dbReference type="Pfam" id="PF00570">
    <property type="entry name" value="HRDC"/>
    <property type="match status" value="1"/>
</dbReference>
<evidence type="ECO:0000313" key="3">
    <source>
        <dbReference type="EMBL" id="KOO32073.1"/>
    </source>
</evidence>
<feature type="domain" description="HRDC" evidence="2">
    <location>
        <begin position="1"/>
        <end position="78"/>
    </location>
</feature>
<dbReference type="GO" id="GO:0003676">
    <property type="term" value="F:nucleic acid binding"/>
    <property type="evidence" value="ECO:0007669"/>
    <property type="project" value="InterPro"/>
</dbReference>
<dbReference type="SUPFAM" id="SSF47819">
    <property type="entry name" value="HRDC-like"/>
    <property type="match status" value="1"/>
</dbReference>
<dbReference type="Gene3D" id="1.10.150.80">
    <property type="entry name" value="HRDC domain"/>
    <property type="match status" value="1"/>
</dbReference>
<gene>
    <name evidence="3" type="ORF">Ctob_004943</name>
</gene>
<accession>A0A0M0K105</accession>
<name>A0A0M0K105_9EUKA</name>